<name>A0ACC1KYD7_9FUNG</name>
<dbReference type="EMBL" id="JANBUP010003123">
    <property type="protein sequence ID" value="KAJ2797775.1"/>
    <property type="molecule type" value="Genomic_DNA"/>
</dbReference>
<gene>
    <name evidence="1" type="ORF">H4S07_005861</name>
</gene>
<sequence>TKARVCLTGYPLQNNLVEYWTMVNFCSPKFLGELADFRNSYVNPIGNGLYLDSSPTDKRTSTLRMKALQSLLESIVDRRDMNVLHSQLPRKAEYVIACPLTPAQMRLYSAYLAHVVGIGPDSEDSSIVQAASGQNLLVHCSVLSSICNHPAICHSVVTSNTGTSTAAAKRAQAEISPISIDEGAGLDQLEDLAQELGSGGGSSNPGGRNIDWCKDIFASYSEPDQNLRLPSHCLKVVLMLDIIRLSIAQGERVLVFTRSIPTLDYLQQAVEASGILATSGSSLRIDGSTNIAYRQDLIDSFNAPDSPHYLFFISSGTGSIGVNLIAASRVIIFDVGWNPLYDEQAIARAYRYGQRRRVYVYRLITAGTWEDNMFSNNMFKVAMTRRVVDRQSTGRRITRDDMRRYFQHPSLNPPTISTDDVAHLAQEYHDDSVFTTLLADHASSLTKVTPQATLVAEEEEHLLEGDSEIIKSMVIAELQRFGRIPVASTPQVNASNTSGVSAMATTNLAASAAFNSSRPQMLRPPLPQLPQ</sequence>
<evidence type="ECO:0000313" key="2">
    <source>
        <dbReference type="Proteomes" id="UP001140096"/>
    </source>
</evidence>
<protein>
    <submittedName>
        <fullName evidence="1">Uncharacterized protein</fullName>
    </submittedName>
</protein>
<accession>A0ACC1KYD7</accession>
<evidence type="ECO:0000313" key="1">
    <source>
        <dbReference type="EMBL" id="KAJ2797775.1"/>
    </source>
</evidence>
<keyword evidence="2" id="KW-1185">Reference proteome</keyword>
<comment type="caution">
    <text evidence="1">The sequence shown here is derived from an EMBL/GenBank/DDBJ whole genome shotgun (WGS) entry which is preliminary data.</text>
</comment>
<organism evidence="1 2">
    <name type="scientific">Coemansia furcata</name>
    <dbReference type="NCBI Taxonomy" id="417177"/>
    <lineage>
        <taxon>Eukaryota</taxon>
        <taxon>Fungi</taxon>
        <taxon>Fungi incertae sedis</taxon>
        <taxon>Zoopagomycota</taxon>
        <taxon>Kickxellomycotina</taxon>
        <taxon>Kickxellomycetes</taxon>
        <taxon>Kickxellales</taxon>
        <taxon>Kickxellaceae</taxon>
        <taxon>Coemansia</taxon>
    </lineage>
</organism>
<feature type="non-terminal residue" evidence="1">
    <location>
        <position position="531"/>
    </location>
</feature>
<dbReference type="Proteomes" id="UP001140096">
    <property type="component" value="Unassembled WGS sequence"/>
</dbReference>
<proteinExistence type="predicted"/>
<feature type="non-terminal residue" evidence="1">
    <location>
        <position position="1"/>
    </location>
</feature>
<reference evidence="1" key="1">
    <citation type="submission" date="2022-07" db="EMBL/GenBank/DDBJ databases">
        <title>Phylogenomic reconstructions and comparative analyses of Kickxellomycotina fungi.</title>
        <authorList>
            <person name="Reynolds N.K."/>
            <person name="Stajich J.E."/>
            <person name="Barry K."/>
            <person name="Grigoriev I.V."/>
            <person name="Crous P."/>
            <person name="Smith M.E."/>
        </authorList>
    </citation>
    <scope>NUCLEOTIDE SEQUENCE</scope>
    <source>
        <strain evidence="1">CBS 102833</strain>
    </source>
</reference>